<evidence type="ECO:0000256" key="1">
    <source>
        <dbReference type="SAM" id="Phobius"/>
    </source>
</evidence>
<sequence>MTSYTSASRCEGFYEGCCPEKARKENQISLVSLADHTSFCQRPNSTKNMLKTLILFFTLWITFGYACQNNKYGTECSKSYGRCVNGEQCNPVNGTCPNGCAAGYYQPRCKKKCPPNLFERNCLQNCSENCYRKTCDRKTGACKRGCVAGWKPPLCNKGMEQPRKKGRFASKKQIKRTEIVRQSQLTRWGGKQGEELVNSTSAQSFQDDFIADDILSTPEVVYSENTRECPRLETDWRCGRRIVELGVLADALSACKKCGLPLQLSHCTGITTHGLSAMLKIPCSNTVCKYLNTIPTGKRHDDRVWDVNRKLAAAVQHTGVGYTQINGILAELNIPPISKTLLYTRQEEVGQATESVASSSINDALQEEVEATTKNKQSTSITISVDGAWQKRGSGRSYDSLTGHCSMIGSQTGKIVGYSVRNKFCRQCDNATERNQLPPPHNCKRNWTGSSKSMEPDMNQGNPDGIEKGLSALSLHPFGNHIECSEVWCHHKRNPTTSKYSSLPYGKPLKGEVLQQDLENTFHKLKKHSTASVAQKNMGESYLIQVNKRLGLSPGTYTRRLAAQKDLAARRKRALAVTSKAKKRRLHLRAKRPAPEPAEFSKENNPFIYFDLESTGLARNSHITQIAAVCGNEKFSQYVMPKVPMTSKAAEVTGIDVINGKMYCHGKEIQQNLPSLGHLVDERVITKNMANKIAGSGLNLKFLQLAYSRNPSEECDDGTFGRNCSGLCGHCQYVAACHKETGECPPGCQPGYEGIYCKRKCETVYYGPDCDIVCNSSCRNRRCYSAREDCLQENRQYLHVEQEDCGNTTMFVAIGASVGILSAVIHVVALAIAYKRKLRRHSGTKVETSKVSKALEKHVIDPSCESAQNDIIRGSTGQVKPSPHMSDYYLELTETQYSNISEN</sequence>
<evidence type="ECO:0000313" key="4">
    <source>
        <dbReference type="EnsemblMetazoa" id="G34213.1:cds"/>
    </source>
</evidence>
<dbReference type="Pfam" id="PF20700">
    <property type="entry name" value="Mutator"/>
    <property type="match status" value="1"/>
</dbReference>
<evidence type="ECO:0000313" key="5">
    <source>
        <dbReference type="Proteomes" id="UP000005408"/>
    </source>
</evidence>
<keyword evidence="1" id="KW-0812">Transmembrane</keyword>
<dbReference type="Proteomes" id="UP000005408">
    <property type="component" value="Unassembled WGS sequence"/>
</dbReference>
<dbReference type="InterPro" id="IPR052108">
    <property type="entry name" value="MEGF/SIB"/>
</dbReference>
<dbReference type="InterPro" id="IPR057617">
    <property type="entry name" value="PML_C"/>
</dbReference>
<dbReference type="InterPro" id="IPR036397">
    <property type="entry name" value="RNaseH_sf"/>
</dbReference>
<organism evidence="4 5">
    <name type="scientific">Magallana gigas</name>
    <name type="common">Pacific oyster</name>
    <name type="synonym">Crassostrea gigas</name>
    <dbReference type="NCBI Taxonomy" id="29159"/>
    <lineage>
        <taxon>Eukaryota</taxon>
        <taxon>Metazoa</taxon>
        <taxon>Spiralia</taxon>
        <taxon>Lophotrochozoa</taxon>
        <taxon>Mollusca</taxon>
        <taxon>Bivalvia</taxon>
        <taxon>Autobranchia</taxon>
        <taxon>Pteriomorphia</taxon>
        <taxon>Ostreida</taxon>
        <taxon>Ostreoidea</taxon>
        <taxon>Ostreidae</taxon>
        <taxon>Magallana</taxon>
    </lineage>
</organism>
<reference evidence="4" key="1">
    <citation type="submission" date="2022-08" db="UniProtKB">
        <authorList>
            <consortium name="EnsemblMetazoa"/>
        </authorList>
    </citation>
    <scope>IDENTIFICATION</scope>
    <source>
        <strain evidence="4">05x7-T-G4-1.051#20</strain>
    </source>
</reference>
<proteinExistence type="predicted"/>
<evidence type="ECO:0000259" key="2">
    <source>
        <dbReference type="Pfam" id="PF20700"/>
    </source>
</evidence>
<dbReference type="Gene3D" id="2.170.300.10">
    <property type="entry name" value="Tie2 ligand-binding domain superfamily"/>
    <property type="match status" value="2"/>
</dbReference>
<dbReference type="SUPFAM" id="SSF53098">
    <property type="entry name" value="Ribonuclease H-like"/>
    <property type="match status" value="1"/>
</dbReference>
<feature type="transmembrane region" description="Helical" evidence="1">
    <location>
        <begin position="810"/>
        <end position="834"/>
    </location>
</feature>
<dbReference type="InterPro" id="IPR012337">
    <property type="entry name" value="RNaseH-like_sf"/>
</dbReference>
<feature type="domain" description="Mutator-like transposase" evidence="2">
    <location>
        <begin position="239"/>
        <end position="458"/>
    </location>
</feature>
<protein>
    <submittedName>
        <fullName evidence="4">Uncharacterized protein</fullName>
    </submittedName>
</protein>
<keyword evidence="5" id="KW-1185">Reference proteome</keyword>
<evidence type="ECO:0000259" key="3">
    <source>
        <dbReference type="Pfam" id="PF25244"/>
    </source>
</evidence>
<dbReference type="Pfam" id="PF25244">
    <property type="entry name" value="PML_C"/>
    <property type="match status" value="1"/>
</dbReference>
<dbReference type="InterPro" id="IPR049012">
    <property type="entry name" value="Mutator_transp_dom"/>
</dbReference>
<dbReference type="PANTHER" id="PTHR24035:SF109">
    <property type="entry name" value="PROTEIN DRAPER"/>
    <property type="match status" value="1"/>
</dbReference>
<dbReference type="AlphaFoldDB" id="A0A8W8MNM5"/>
<dbReference type="Gene3D" id="3.30.420.10">
    <property type="entry name" value="Ribonuclease H-like superfamily/Ribonuclease H"/>
    <property type="match status" value="1"/>
</dbReference>
<keyword evidence="1" id="KW-1133">Transmembrane helix</keyword>
<feature type="domain" description="PML C-terminal" evidence="3">
    <location>
        <begin position="672"/>
        <end position="713"/>
    </location>
</feature>
<dbReference type="GO" id="GO:0003676">
    <property type="term" value="F:nucleic acid binding"/>
    <property type="evidence" value="ECO:0007669"/>
    <property type="project" value="InterPro"/>
</dbReference>
<dbReference type="PANTHER" id="PTHR24035">
    <property type="entry name" value="MULTIPLE EPIDERMAL GROWTH FACTOR-LIKE DOMAINS PROTEIN"/>
    <property type="match status" value="1"/>
</dbReference>
<accession>A0A8W8MNM5</accession>
<keyword evidence="1" id="KW-0472">Membrane</keyword>
<dbReference type="EnsemblMetazoa" id="G34213.1">
    <property type="protein sequence ID" value="G34213.1:cds"/>
    <property type="gene ID" value="G34213"/>
</dbReference>
<name>A0A8W8MNM5_MAGGI</name>